<evidence type="ECO:0000313" key="1">
    <source>
        <dbReference type="EMBL" id="EAQ05530.1"/>
    </source>
</evidence>
<proteinExistence type="predicted"/>
<keyword evidence="2" id="KW-1185">Reference proteome</keyword>
<organism evidence="1 2">
    <name type="scientific">Yoonia vestfoldensis SKA53</name>
    <dbReference type="NCBI Taxonomy" id="314232"/>
    <lineage>
        <taxon>Bacteria</taxon>
        <taxon>Pseudomonadati</taxon>
        <taxon>Pseudomonadota</taxon>
        <taxon>Alphaproteobacteria</taxon>
        <taxon>Rhodobacterales</taxon>
        <taxon>Paracoccaceae</taxon>
        <taxon>Yoonia</taxon>
    </lineage>
</organism>
<reference evidence="1 2" key="1">
    <citation type="submission" date="2006-01" db="EMBL/GenBank/DDBJ databases">
        <authorList>
            <person name="Hagstrom A."/>
            <person name="Ferriera S."/>
            <person name="Johnson J."/>
            <person name="Kravitz S."/>
            <person name="Halpern A."/>
            <person name="Remington K."/>
            <person name="Beeson K."/>
            <person name="Tran B."/>
            <person name="Rogers Y.-H."/>
            <person name="Friedman R."/>
            <person name="Venter J.C."/>
        </authorList>
    </citation>
    <scope>NUCLEOTIDE SEQUENCE [LARGE SCALE GENOMIC DNA]</scope>
    <source>
        <strain evidence="1 2">SKA53</strain>
    </source>
</reference>
<name>A3V878_9RHOB</name>
<dbReference type="HOGENOM" id="CLU_3169899_0_0_5"/>
<dbReference type="STRING" id="314232.SKA53_00549"/>
<evidence type="ECO:0000313" key="2">
    <source>
        <dbReference type="Proteomes" id="UP000004507"/>
    </source>
</evidence>
<gene>
    <name evidence="1" type="ORF">SKA53_00549</name>
</gene>
<accession>A3V878</accession>
<dbReference type="AlphaFoldDB" id="A3V878"/>
<comment type="caution">
    <text evidence="1">The sequence shown here is derived from an EMBL/GenBank/DDBJ whole genome shotgun (WGS) entry which is preliminary data.</text>
</comment>
<dbReference type="Proteomes" id="UP000004507">
    <property type="component" value="Unassembled WGS sequence"/>
</dbReference>
<protein>
    <submittedName>
        <fullName evidence="1">Uncharacterized protein</fullName>
    </submittedName>
</protein>
<sequence>MFSWFYLPNNGLFTIVTGWFGFEISGGVLGTNTGGMRITAHPLGEDQ</sequence>
<dbReference type="EMBL" id="AAMS01000008">
    <property type="protein sequence ID" value="EAQ05530.1"/>
    <property type="molecule type" value="Genomic_DNA"/>
</dbReference>